<dbReference type="PANTHER" id="PTHR24134">
    <property type="entry name" value="ANKYRIN REPEAT-CONTAINING PROTEIN DDB_G0279043"/>
    <property type="match status" value="1"/>
</dbReference>
<dbReference type="InterPro" id="IPR002110">
    <property type="entry name" value="Ankyrin_rpt"/>
</dbReference>
<keyword evidence="2 3" id="KW-0040">ANK repeat</keyword>
<protein>
    <submittedName>
        <fullName evidence="4">Uncharacterized protein</fullName>
    </submittedName>
</protein>
<dbReference type="SUPFAM" id="SSF48403">
    <property type="entry name" value="Ankyrin repeat"/>
    <property type="match status" value="1"/>
</dbReference>
<comment type="caution">
    <text evidence="4">The sequence shown here is derived from an EMBL/GenBank/DDBJ whole genome shotgun (WGS) entry which is preliminary data.</text>
</comment>
<keyword evidence="5" id="KW-1185">Reference proteome</keyword>
<accession>A0A2B7XC52</accession>
<gene>
    <name evidence="4" type="ORF">AJ79_06550</name>
</gene>
<keyword evidence="1" id="KW-0677">Repeat</keyword>
<evidence type="ECO:0000256" key="1">
    <source>
        <dbReference type="ARBA" id="ARBA00022737"/>
    </source>
</evidence>
<dbReference type="Proteomes" id="UP000223968">
    <property type="component" value="Unassembled WGS sequence"/>
</dbReference>
<name>A0A2B7XC52_9EURO</name>
<evidence type="ECO:0000313" key="4">
    <source>
        <dbReference type="EMBL" id="PGH06460.1"/>
    </source>
</evidence>
<dbReference type="PROSITE" id="PS50088">
    <property type="entry name" value="ANK_REPEAT"/>
    <property type="match status" value="1"/>
</dbReference>
<proteinExistence type="predicted"/>
<dbReference type="EMBL" id="PDNB01000117">
    <property type="protein sequence ID" value="PGH06460.1"/>
    <property type="molecule type" value="Genomic_DNA"/>
</dbReference>
<evidence type="ECO:0000313" key="5">
    <source>
        <dbReference type="Proteomes" id="UP000223968"/>
    </source>
</evidence>
<dbReference type="Gene3D" id="1.25.40.20">
    <property type="entry name" value="Ankyrin repeat-containing domain"/>
    <property type="match status" value="1"/>
</dbReference>
<dbReference type="OrthoDB" id="3200163at2759"/>
<evidence type="ECO:0000256" key="2">
    <source>
        <dbReference type="ARBA" id="ARBA00023043"/>
    </source>
</evidence>
<dbReference type="InterPro" id="IPR036770">
    <property type="entry name" value="Ankyrin_rpt-contain_sf"/>
</dbReference>
<reference evidence="4 5" key="1">
    <citation type="submission" date="2017-10" db="EMBL/GenBank/DDBJ databases">
        <title>Comparative genomics in systemic dimorphic fungi from Ajellomycetaceae.</title>
        <authorList>
            <person name="Munoz J.F."/>
            <person name="Mcewen J.G."/>
            <person name="Clay O.K."/>
            <person name="Cuomo C.A."/>
        </authorList>
    </citation>
    <scope>NUCLEOTIDE SEQUENCE [LARGE SCALE GENOMIC DNA]</scope>
    <source>
        <strain evidence="4 5">UAMH5409</strain>
    </source>
</reference>
<dbReference type="STRING" id="1447875.A0A2B7XC52"/>
<dbReference type="AlphaFoldDB" id="A0A2B7XC52"/>
<dbReference type="Pfam" id="PF12796">
    <property type="entry name" value="Ank_2"/>
    <property type="match status" value="1"/>
</dbReference>
<feature type="repeat" description="ANK" evidence="3">
    <location>
        <begin position="115"/>
        <end position="147"/>
    </location>
</feature>
<dbReference type="PANTHER" id="PTHR24134:SF9">
    <property type="entry name" value="ANKYRIN REPEAT AND SOCS BOX PROTEIN 8"/>
    <property type="match status" value="1"/>
</dbReference>
<evidence type="ECO:0000256" key="3">
    <source>
        <dbReference type="PROSITE-ProRule" id="PRU00023"/>
    </source>
</evidence>
<organism evidence="4 5">
    <name type="scientific">Helicocarpus griseus UAMH5409</name>
    <dbReference type="NCBI Taxonomy" id="1447875"/>
    <lineage>
        <taxon>Eukaryota</taxon>
        <taxon>Fungi</taxon>
        <taxon>Dikarya</taxon>
        <taxon>Ascomycota</taxon>
        <taxon>Pezizomycotina</taxon>
        <taxon>Eurotiomycetes</taxon>
        <taxon>Eurotiomycetidae</taxon>
        <taxon>Onygenales</taxon>
        <taxon>Ajellomycetaceae</taxon>
        <taxon>Helicocarpus</taxon>
    </lineage>
</organism>
<sequence>MEQASDAVTLLNALLKCNRTADGVLKHAYGRLDNPDLASGHTSESAVTGLWNQSPLTNAILHGTAAEITGCLERQPSLGERNLFGQTALHLAVLRPSELSRLIEAGAEIDIKDNSGATPLCYAICYDRLESVMLLLEAGAIPLSSDKLDSQLSTSLLDALFRSRWETIRQFFSYLKKSKRVLKESQNDLADYYVANWLETLSSDDPDVTSKSGVTLLYIVHDEYDAKALFEAGFTKAKNFDDQANGCSPTTILLSSNSLDYYRMGHLLALEWLLMLKEHRGISIAQAALMDLVRVAQFNKLGMTHICCQRLQFDQSNYLDKEEIEEILEEERYLVQDLEEFMLRFAEKQGDGASVEETWLDWLSQPYKPSHHFLEDKWWIGTWTRSPSSHEAQPNPPWKNASELKKNWVYRPDILVRHTASSINRAINSE</sequence>
<dbReference type="SMART" id="SM00248">
    <property type="entry name" value="ANK"/>
    <property type="match status" value="2"/>
</dbReference>